<dbReference type="EMBL" id="JPHZ01000040">
    <property type="protein sequence ID" value="KLT83105.1"/>
    <property type="molecule type" value="Genomic_DNA"/>
</dbReference>
<protein>
    <submittedName>
        <fullName evidence="2">Uncharacterized protein</fullName>
    </submittedName>
</protein>
<dbReference type="PATRIC" id="fig|1409923.3.peg.924"/>
<evidence type="ECO:0000256" key="1">
    <source>
        <dbReference type="SAM" id="MobiDB-lite"/>
    </source>
</evidence>
<accession>A0A0J0ZLU5</accession>
<proteinExistence type="predicted"/>
<organism evidence="2 3">
    <name type="scientific">Acinetobacter baumannii MRSN 3527</name>
    <dbReference type="NCBI Taxonomy" id="1409923"/>
    <lineage>
        <taxon>Bacteria</taxon>
        <taxon>Pseudomonadati</taxon>
        <taxon>Pseudomonadota</taxon>
        <taxon>Gammaproteobacteria</taxon>
        <taxon>Moraxellales</taxon>
        <taxon>Moraxellaceae</taxon>
        <taxon>Acinetobacter</taxon>
        <taxon>Acinetobacter calcoaceticus/baumannii complex</taxon>
    </lineage>
</organism>
<feature type="region of interest" description="Disordered" evidence="1">
    <location>
        <begin position="1"/>
        <end position="38"/>
    </location>
</feature>
<reference evidence="2 3" key="1">
    <citation type="submission" date="2014-07" db="EMBL/GenBank/DDBJ databases">
        <authorList>
            <person name="Harkins D.M."/>
            <person name="Lesho E."/>
            <person name="Waterman P.E."/>
            <person name="Chan A."/>
            <person name="Fouts D.E."/>
        </authorList>
    </citation>
    <scope>NUCLEOTIDE SEQUENCE [LARGE SCALE GENOMIC DNA]</scope>
    <source>
        <strain evidence="2 3">MRSN 3527</strain>
    </source>
</reference>
<evidence type="ECO:0000313" key="2">
    <source>
        <dbReference type="EMBL" id="KLT83105.1"/>
    </source>
</evidence>
<evidence type="ECO:0000313" key="3">
    <source>
        <dbReference type="Proteomes" id="UP000036122"/>
    </source>
</evidence>
<sequence>MDKQLPRTVPKLVSDQIGNPNSTISRSLAENTTARRNR</sequence>
<dbReference type="AlphaFoldDB" id="A0A0J0ZLU5"/>
<comment type="caution">
    <text evidence="2">The sequence shown here is derived from an EMBL/GenBank/DDBJ whole genome shotgun (WGS) entry which is preliminary data.</text>
</comment>
<dbReference type="Proteomes" id="UP000036122">
    <property type="component" value="Unassembled WGS sequence"/>
</dbReference>
<name>A0A0J0ZLU5_ACIBA</name>
<feature type="compositionally biased region" description="Polar residues" evidence="1">
    <location>
        <begin position="16"/>
        <end position="38"/>
    </location>
</feature>
<gene>
    <name evidence="2" type="ORF">T630_3280</name>
</gene>